<proteinExistence type="inferred from homology"/>
<protein>
    <recommendedName>
        <fullName evidence="16">Cytochrome P450</fullName>
    </recommendedName>
</protein>
<dbReference type="EMBL" id="DF849355">
    <property type="protein sequence ID" value="GAT56888.1"/>
    <property type="molecule type" value="Genomic_DNA"/>
</dbReference>
<evidence type="ECO:0000256" key="10">
    <source>
        <dbReference type="ARBA" id="ARBA00023004"/>
    </source>
</evidence>
<dbReference type="Proteomes" id="UP000815677">
    <property type="component" value="Unassembled WGS sequence"/>
</dbReference>
<dbReference type="SUPFAM" id="SSF48264">
    <property type="entry name" value="Cytochrome P450"/>
    <property type="match status" value="1"/>
</dbReference>
<feature type="compositionally biased region" description="Polar residues" evidence="13">
    <location>
        <begin position="936"/>
        <end position="946"/>
    </location>
</feature>
<keyword evidence="10" id="KW-0408">Iron</keyword>
<evidence type="ECO:0000256" key="3">
    <source>
        <dbReference type="ARBA" id="ARBA00004721"/>
    </source>
</evidence>
<sequence length="1045" mass="115994">MDMAPEQLAVCAGIAGLANHLYFKNNEPKTGHWPLLGLGLQSVALTAVCTTLTPANLLYTTAVFLGSLTTSIVVYRLSPWHPLAQYPGPLLARVTKMWGLYTQLSTRKHKILKRLHEQYGDFVRIGPNDISIGNADAIKTVLGAGGFQKGHYYEVFTDPDLNQPNVFNMRGDAHAARRRIWNRGMGPEAMKSFEIPMAEHIKTMMGHLDRLSKEKKAANMSEWFTYFSFDFMGDMAFGGDFGKLKEGGDKDKTFPMLQIGIRGVATLTQVPWFAETFNAIPGVKGMVRDTFDFARKRADQRMKDGPAEIKDLWYHLMDEEGVEKVKLGQDEVLADGIMAVTAGSDTVATALTTFCWMMVKYPEAAARVRAEIDSIYPDGTNIFECDRHDELKFTNACIQETLRLYPPVPSNGARKIPPGPPRLVAGKVFPQNTQLYIPPYVIHRDERNFAPAPNSFDPDRWLRNGSGKGDVLNQMAFLAFSYGAANCVAKKLALNELMMVSTALMKRYEFSFSPLGTPKQTTEWDESIDEYHITGVGKLMLDVKIRTHWAKMQETRDQPILASSHHDVRMATRSPSPPLSTFAPLLDIDLIQRKVLTLVPRPHHLPIADVLQHSALNPHVVVSFRNLGLRMTQSLIAHLVRDLVGCSHNEDPTKLQTLAHILYSAQTITHILNATEIPSVFDKPTTWAILVGAFFYSNPKTAYICFKPHFDLVWTDAAQLAIAAAPMATLRMLAQPIPDQPLPPTPTYSEPNPMLKTPVATASIPVSPFVDEELAASPLEEYINWDLCKPLSRPEPEPEPQPIQTPSRGPFQDFSASQNANASQNATFFRPSPASAPAASPIPAFRTTSPRSPSQAPSAFAHHWRSNPEWLKHPVSVSASPIRVLLGKENEPVVYPAVPRTPQKARSLLLSWDESTNVGLKCNASTPVHAAAATCRQHTSPGSTMTVLPPWRQTPSDSATPERVAQPFERSPHDRQQEAPEDPLKEFVVVGADWCRRRIPRLGPGPVLAGDGYDDVDADVEEDVCALPSRRCEAQQEDLAQWVVW</sequence>
<comment type="pathway">
    <text evidence="3">Secondary metabolite biosynthesis; terpenoid biosynthesis.</text>
</comment>
<name>A0ABQ0M0T5_MYCCL</name>
<evidence type="ECO:0000256" key="5">
    <source>
        <dbReference type="ARBA" id="ARBA00022617"/>
    </source>
</evidence>
<dbReference type="CDD" id="cd11061">
    <property type="entry name" value="CYP67-like"/>
    <property type="match status" value="1"/>
</dbReference>
<evidence type="ECO:0008006" key="16">
    <source>
        <dbReference type="Google" id="ProtNLM"/>
    </source>
</evidence>
<dbReference type="PRINTS" id="PR00463">
    <property type="entry name" value="EP450I"/>
</dbReference>
<evidence type="ECO:0000313" key="14">
    <source>
        <dbReference type="EMBL" id="GAT56888.1"/>
    </source>
</evidence>
<dbReference type="PANTHER" id="PTHR24305">
    <property type="entry name" value="CYTOCHROME P450"/>
    <property type="match status" value="1"/>
</dbReference>
<dbReference type="Gene3D" id="1.10.630.10">
    <property type="entry name" value="Cytochrome P450"/>
    <property type="match status" value="1"/>
</dbReference>
<comment type="similarity">
    <text evidence="4">Belongs to the cytochrome P450 family.</text>
</comment>
<feature type="region of interest" description="Disordered" evidence="13">
    <location>
        <begin position="790"/>
        <end position="861"/>
    </location>
</feature>
<reference evidence="14" key="1">
    <citation type="submission" date="2014-09" db="EMBL/GenBank/DDBJ databases">
        <title>Genome sequence of the luminous mushroom Mycena chlorophos for searching fungal bioluminescence genes.</title>
        <authorList>
            <person name="Tanaka Y."/>
            <person name="Kasuga D."/>
            <person name="Oba Y."/>
            <person name="Hase S."/>
            <person name="Sato K."/>
            <person name="Oba Y."/>
            <person name="Sakakibara Y."/>
        </authorList>
    </citation>
    <scope>NUCLEOTIDE SEQUENCE</scope>
</reference>
<dbReference type="InterPro" id="IPR050121">
    <property type="entry name" value="Cytochrome_P450_monoxygenase"/>
</dbReference>
<organism evidence="14 15">
    <name type="scientific">Mycena chlorophos</name>
    <name type="common">Agaric fungus</name>
    <name type="synonym">Agaricus chlorophos</name>
    <dbReference type="NCBI Taxonomy" id="658473"/>
    <lineage>
        <taxon>Eukaryota</taxon>
        <taxon>Fungi</taxon>
        <taxon>Dikarya</taxon>
        <taxon>Basidiomycota</taxon>
        <taxon>Agaricomycotina</taxon>
        <taxon>Agaricomycetes</taxon>
        <taxon>Agaricomycetidae</taxon>
        <taxon>Agaricales</taxon>
        <taxon>Marasmiineae</taxon>
        <taxon>Mycenaceae</taxon>
        <taxon>Mycena</taxon>
    </lineage>
</organism>
<feature type="region of interest" description="Disordered" evidence="13">
    <location>
        <begin position="935"/>
        <end position="983"/>
    </location>
</feature>
<evidence type="ECO:0000256" key="7">
    <source>
        <dbReference type="ARBA" id="ARBA00022723"/>
    </source>
</evidence>
<dbReference type="PANTHER" id="PTHR24305:SF166">
    <property type="entry name" value="CYTOCHROME P450 12A4, MITOCHONDRIAL-RELATED"/>
    <property type="match status" value="1"/>
</dbReference>
<evidence type="ECO:0000256" key="13">
    <source>
        <dbReference type="SAM" id="MobiDB-lite"/>
    </source>
</evidence>
<keyword evidence="15" id="KW-1185">Reference proteome</keyword>
<evidence type="ECO:0000256" key="1">
    <source>
        <dbReference type="ARBA" id="ARBA00001971"/>
    </source>
</evidence>
<evidence type="ECO:0000256" key="12">
    <source>
        <dbReference type="ARBA" id="ARBA00023136"/>
    </source>
</evidence>
<evidence type="ECO:0000256" key="4">
    <source>
        <dbReference type="ARBA" id="ARBA00010617"/>
    </source>
</evidence>
<feature type="compositionally biased region" description="Polar residues" evidence="13">
    <location>
        <begin position="846"/>
        <end position="857"/>
    </location>
</feature>
<feature type="compositionally biased region" description="Low complexity" evidence="13">
    <location>
        <begin position="815"/>
        <end position="844"/>
    </location>
</feature>
<evidence type="ECO:0000256" key="2">
    <source>
        <dbReference type="ARBA" id="ARBA00004370"/>
    </source>
</evidence>
<dbReference type="InterPro" id="IPR002401">
    <property type="entry name" value="Cyt_P450_E_grp-I"/>
</dbReference>
<gene>
    <name evidence="14" type="ORF">MCHLO_13482</name>
</gene>
<keyword evidence="9" id="KW-0560">Oxidoreductase</keyword>
<comment type="cofactor">
    <cofactor evidence="1">
        <name>heme</name>
        <dbReference type="ChEBI" id="CHEBI:30413"/>
    </cofactor>
</comment>
<keyword evidence="8" id="KW-1133">Transmembrane helix</keyword>
<keyword evidence="11" id="KW-0503">Monooxygenase</keyword>
<keyword evidence="6" id="KW-0812">Transmembrane</keyword>
<evidence type="ECO:0000256" key="11">
    <source>
        <dbReference type="ARBA" id="ARBA00023033"/>
    </source>
</evidence>
<dbReference type="InterPro" id="IPR001128">
    <property type="entry name" value="Cyt_P450"/>
</dbReference>
<feature type="compositionally biased region" description="Basic and acidic residues" evidence="13">
    <location>
        <begin position="970"/>
        <end position="983"/>
    </location>
</feature>
<evidence type="ECO:0000313" key="15">
    <source>
        <dbReference type="Proteomes" id="UP000815677"/>
    </source>
</evidence>
<evidence type="ECO:0000256" key="6">
    <source>
        <dbReference type="ARBA" id="ARBA00022692"/>
    </source>
</evidence>
<dbReference type="InterPro" id="IPR036396">
    <property type="entry name" value="Cyt_P450_sf"/>
</dbReference>
<keyword evidence="12" id="KW-0472">Membrane</keyword>
<keyword evidence="7" id="KW-0479">Metal-binding</keyword>
<dbReference type="PRINTS" id="PR00385">
    <property type="entry name" value="P450"/>
</dbReference>
<accession>A0ABQ0M0T5</accession>
<dbReference type="Pfam" id="PF00067">
    <property type="entry name" value="p450"/>
    <property type="match status" value="1"/>
</dbReference>
<keyword evidence="5" id="KW-0349">Heme</keyword>
<evidence type="ECO:0000256" key="8">
    <source>
        <dbReference type="ARBA" id="ARBA00022989"/>
    </source>
</evidence>
<evidence type="ECO:0000256" key="9">
    <source>
        <dbReference type="ARBA" id="ARBA00023002"/>
    </source>
</evidence>
<comment type="subcellular location">
    <subcellularLocation>
        <location evidence="2">Membrane</location>
    </subcellularLocation>
</comment>